<dbReference type="AlphaFoldDB" id="A0A9D1MIP2"/>
<sequence>MKKAALTILPGDDAPISYIRLNAEYGYYGKFAEIRFTIEGERHVIGLNSDKVAVYKETVLDEKHDITREELYILKKSARKGTVVYFADYKLELDPFELLIEFSESSAKVRVDCNIYPKVGGKVHTFIELTLNTIEEQE</sequence>
<organism evidence="1 2">
    <name type="scientific">Candidatus Stercoripulliclostridium merdigallinarum</name>
    <dbReference type="NCBI Taxonomy" id="2840951"/>
    <lineage>
        <taxon>Bacteria</taxon>
        <taxon>Bacillati</taxon>
        <taxon>Bacillota</taxon>
        <taxon>Clostridia</taxon>
        <taxon>Eubacteriales</taxon>
        <taxon>Candidatus Stercoripulliclostridium</taxon>
    </lineage>
</organism>
<gene>
    <name evidence="1" type="ORF">IAB05_06230</name>
</gene>
<comment type="caution">
    <text evidence="1">The sequence shown here is derived from an EMBL/GenBank/DDBJ whole genome shotgun (WGS) entry which is preliminary data.</text>
</comment>
<name>A0A9D1MIP2_9FIRM</name>
<evidence type="ECO:0000313" key="2">
    <source>
        <dbReference type="Proteomes" id="UP000824094"/>
    </source>
</evidence>
<proteinExistence type="predicted"/>
<dbReference type="EMBL" id="DVNF01000182">
    <property type="protein sequence ID" value="HIU60971.1"/>
    <property type="molecule type" value="Genomic_DNA"/>
</dbReference>
<reference evidence="1" key="2">
    <citation type="journal article" date="2021" name="PeerJ">
        <title>Extensive microbial diversity within the chicken gut microbiome revealed by metagenomics and culture.</title>
        <authorList>
            <person name="Gilroy R."/>
            <person name="Ravi A."/>
            <person name="Getino M."/>
            <person name="Pursley I."/>
            <person name="Horton D.L."/>
            <person name="Alikhan N.F."/>
            <person name="Baker D."/>
            <person name="Gharbi K."/>
            <person name="Hall N."/>
            <person name="Watson M."/>
            <person name="Adriaenssens E.M."/>
            <person name="Foster-Nyarko E."/>
            <person name="Jarju S."/>
            <person name="Secka A."/>
            <person name="Antonio M."/>
            <person name="Oren A."/>
            <person name="Chaudhuri R.R."/>
            <person name="La Ragione R."/>
            <person name="Hildebrand F."/>
            <person name="Pallen M.J."/>
        </authorList>
    </citation>
    <scope>NUCLEOTIDE SEQUENCE</scope>
    <source>
        <strain evidence="1">18911</strain>
    </source>
</reference>
<protein>
    <submittedName>
        <fullName evidence="1">Uncharacterized protein</fullName>
    </submittedName>
</protein>
<accession>A0A9D1MIP2</accession>
<evidence type="ECO:0000313" key="1">
    <source>
        <dbReference type="EMBL" id="HIU60971.1"/>
    </source>
</evidence>
<reference evidence="1" key="1">
    <citation type="submission" date="2020-10" db="EMBL/GenBank/DDBJ databases">
        <authorList>
            <person name="Gilroy R."/>
        </authorList>
    </citation>
    <scope>NUCLEOTIDE SEQUENCE</scope>
    <source>
        <strain evidence="1">18911</strain>
    </source>
</reference>
<dbReference type="Proteomes" id="UP000824094">
    <property type="component" value="Unassembled WGS sequence"/>
</dbReference>